<organism evidence="1 2">
    <name type="scientific">Setaria digitata</name>
    <dbReference type="NCBI Taxonomy" id="48799"/>
    <lineage>
        <taxon>Eukaryota</taxon>
        <taxon>Metazoa</taxon>
        <taxon>Ecdysozoa</taxon>
        <taxon>Nematoda</taxon>
        <taxon>Chromadorea</taxon>
        <taxon>Rhabditida</taxon>
        <taxon>Spirurina</taxon>
        <taxon>Spiruromorpha</taxon>
        <taxon>Filarioidea</taxon>
        <taxon>Setariidae</taxon>
        <taxon>Setaria</taxon>
    </lineage>
</organism>
<protein>
    <submittedName>
        <fullName evidence="2">Uncharacterized protein</fullName>
    </submittedName>
</protein>
<dbReference type="AlphaFoldDB" id="A0A915PWU7"/>
<evidence type="ECO:0000313" key="1">
    <source>
        <dbReference type="Proteomes" id="UP000887581"/>
    </source>
</evidence>
<reference evidence="2" key="1">
    <citation type="submission" date="2022-11" db="UniProtKB">
        <authorList>
            <consortium name="WormBaseParasite"/>
        </authorList>
    </citation>
    <scope>IDENTIFICATION</scope>
</reference>
<sequence length="74" mass="7876">MGAVVSGGAKQVSGPLRGYGSLPVYTSPVDGYDTSFALIQTMMDCFVTLPQGTSDAQWKWGLASQTELYVRLGL</sequence>
<evidence type="ECO:0000313" key="2">
    <source>
        <dbReference type="WBParaSite" id="sdigi.contig312.g7335.t1"/>
    </source>
</evidence>
<name>A0A915PWU7_9BILA</name>
<dbReference type="Proteomes" id="UP000887581">
    <property type="component" value="Unplaced"/>
</dbReference>
<keyword evidence="1" id="KW-1185">Reference proteome</keyword>
<dbReference type="WBParaSite" id="sdigi.contig312.g7335.t1">
    <property type="protein sequence ID" value="sdigi.contig312.g7335.t1"/>
    <property type="gene ID" value="sdigi.contig312.g7335"/>
</dbReference>
<accession>A0A915PWU7</accession>
<proteinExistence type="predicted"/>